<dbReference type="GO" id="GO:0003677">
    <property type="term" value="F:DNA binding"/>
    <property type="evidence" value="ECO:0007669"/>
    <property type="project" value="UniProtKB-UniRule"/>
</dbReference>
<dbReference type="CDD" id="cd15831">
    <property type="entry name" value="BTAD"/>
    <property type="match status" value="1"/>
</dbReference>
<keyword evidence="2" id="KW-0902">Two-component regulatory system</keyword>
<dbReference type="InterPro" id="IPR051677">
    <property type="entry name" value="AfsR-DnrI-RedD_regulator"/>
</dbReference>
<feature type="domain" description="OmpR/PhoB-type" evidence="8">
    <location>
        <begin position="1"/>
        <end position="101"/>
    </location>
</feature>
<keyword evidence="5" id="KW-0804">Transcription</keyword>
<dbReference type="InterPro" id="IPR016032">
    <property type="entry name" value="Sig_transdc_resp-reg_C-effctor"/>
</dbReference>
<dbReference type="InterPro" id="IPR005158">
    <property type="entry name" value="BTAD"/>
</dbReference>
<keyword evidence="4 6" id="KW-0238">DNA-binding</keyword>
<keyword evidence="10" id="KW-1185">Reference proteome</keyword>
<evidence type="ECO:0000256" key="6">
    <source>
        <dbReference type="PROSITE-ProRule" id="PRU01091"/>
    </source>
</evidence>
<comment type="caution">
    <text evidence="9">The sequence shown here is derived from an EMBL/GenBank/DDBJ whole genome shotgun (WGS) entry which is preliminary data.</text>
</comment>
<dbReference type="Proteomes" id="UP000606194">
    <property type="component" value="Unassembled WGS sequence"/>
</dbReference>
<dbReference type="EMBL" id="BMTL01000001">
    <property type="protein sequence ID" value="GGR65960.1"/>
    <property type="molecule type" value="Genomic_DNA"/>
</dbReference>
<gene>
    <name evidence="9" type="ORF">GCM10010269_00650</name>
</gene>
<dbReference type="GO" id="GO:0000160">
    <property type="term" value="P:phosphorelay signal transduction system"/>
    <property type="evidence" value="ECO:0007669"/>
    <property type="project" value="UniProtKB-KW"/>
</dbReference>
<evidence type="ECO:0000259" key="8">
    <source>
        <dbReference type="PROSITE" id="PS51755"/>
    </source>
</evidence>
<dbReference type="Pfam" id="PF00486">
    <property type="entry name" value="Trans_reg_C"/>
    <property type="match status" value="1"/>
</dbReference>
<dbReference type="SUPFAM" id="SSF48452">
    <property type="entry name" value="TPR-like"/>
    <property type="match status" value="2"/>
</dbReference>
<dbReference type="SUPFAM" id="SSF52540">
    <property type="entry name" value="P-loop containing nucleoside triphosphate hydrolases"/>
    <property type="match status" value="1"/>
</dbReference>
<evidence type="ECO:0000256" key="5">
    <source>
        <dbReference type="ARBA" id="ARBA00023163"/>
    </source>
</evidence>
<dbReference type="SMART" id="SM00862">
    <property type="entry name" value="Trans_reg_C"/>
    <property type="match status" value="1"/>
</dbReference>
<evidence type="ECO:0000256" key="2">
    <source>
        <dbReference type="ARBA" id="ARBA00023012"/>
    </source>
</evidence>
<dbReference type="InterPro" id="IPR011990">
    <property type="entry name" value="TPR-like_helical_dom_sf"/>
</dbReference>
<evidence type="ECO:0000313" key="10">
    <source>
        <dbReference type="Proteomes" id="UP000606194"/>
    </source>
</evidence>
<protein>
    <recommendedName>
        <fullName evidence="8">OmpR/PhoB-type domain-containing protein</fullName>
    </recommendedName>
</protein>
<dbReference type="InterPro" id="IPR036388">
    <property type="entry name" value="WH-like_DNA-bd_sf"/>
</dbReference>
<evidence type="ECO:0000256" key="3">
    <source>
        <dbReference type="ARBA" id="ARBA00023015"/>
    </source>
</evidence>
<dbReference type="SUPFAM" id="SSF46894">
    <property type="entry name" value="C-terminal effector domain of the bipartite response regulators"/>
    <property type="match status" value="1"/>
</dbReference>
<dbReference type="Gene3D" id="1.25.40.10">
    <property type="entry name" value="Tetratricopeptide repeat domain"/>
    <property type="match status" value="3"/>
</dbReference>
<organism evidence="9 10">
    <name type="scientific">Streptomyces humidus</name>
    <dbReference type="NCBI Taxonomy" id="52259"/>
    <lineage>
        <taxon>Bacteria</taxon>
        <taxon>Bacillati</taxon>
        <taxon>Actinomycetota</taxon>
        <taxon>Actinomycetes</taxon>
        <taxon>Kitasatosporales</taxon>
        <taxon>Streptomycetaceae</taxon>
        <taxon>Streptomyces</taxon>
    </lineage>
</organism>
<dbReference type="Pfam" id="PF13191">
    <property type="entry name" value="AAA_16"/>
    <property type="match status" value="1"/>
</dbReference>
<dbReference type="InterPro" id="IPR027417">
    <property type="entry name" value="P-loop_NTPase"/>
</dbReference>
<dbReference type="PANTHER" id="PTHR35807:SF1">
    <property type="entry name" value="TRANSCRIPTIONAL REGULATOR REDD"/>
    <property type="match status" value="1"/>
</dbReference>
<evidence type="ECO:0000256" key="4">
    <source>
        <dbReference type="ARBA" id="ARBA00023125"/>
    </source>
</evidence>
<dbReference type="PANTHER" id="PTHR35807">
    <property type="entry name" value="TRANSCRIPTIONAL REGULATOR REDD-RELATED"/>
    <property type="match status" value="1"/>
</dbReference>
<dbReference type="SMART" id="SM01043">
    <property type="entry name" value="BTAD"/>
    <property type="match status" value="1"/>
</dbReference>
<reference evidence="9" key="1">
    <citation type="journal article" date="2014" name="Int. J. Syst. Evol. Microbiol.">
        <title>Complete genome sequence of Corynebacterium casei LMG S-19264T (=DSM 44701T), isolated from a smear-ripened cheese.</title>
        <authorList>
            <consortium name="US DOE Joint Genome Institute (JGI-PGF)"/>
            <person name="Walter F."/>
            <person name="Albersmeier A."/>
            <person name="Kalinowski J."/>
            <person name="Ruckert C."/>
        </authorList>
    </citation>
    <scope>NUCLEOTIDE SEQUENCE</scope>
    <source>
        <strain evidence="9">JCM 4386</strain>
    </source>
</reference>
<sequence length="1139" mass="122044">MRDGLHISVLGEVRATFQDQVVDLGGLRQRAVLALLLVARGGIITSDRLVDGVWGGSPPPRAQGALHAYVSHLRRRLEPGREARSRSGFIVSEGSGYVLRIPDEAVDAWRFEQSLRHAATITDPAEAVPVLESGLALWRGPAFAEYSAELWARGEAARLAELREVARERLLAARLERGEDAVLVPEIEALIGHDPLREERWRLLALALYRSHRQGDALSALRRARQVLAEELGTDPGFALRTLEADVLAQSPALDRPAPAGSTRREAPAATPDGTRTRPAGVPGPASQGADVLVDRDRQLTELGDCLAGALKGRAGIVLVEGPAGIGKSRLLAEVRRLAAEHDVLTLTARGSQREKDYGYGAVRQLLERLVVRRGGELMTGAAAASTAVFDPDAADHGHGHQPDSYAVLNGLHQLTLRLAAERPLLLAIDDLQWCDTGSLRFLAHLAGRLEGLPVLIAVTLRTGEPHHDGELLAELADNAAALRIHPTPLTPAGVADVVRGALGEPPDATFADACHRATSGNPLLLRQLVRALQSRGIRPEAAQAGTVISVGSRAVSQLVLSRLARLPADATAAARTVAVLGDGATLPDVAAVMEVSENEAADAIAPLVRAEIIRDHYPFGFVHPLVGDAVYRDLPPGERQLRHERAARILHAAASPPEQTAAHLLLTPHRGDPWVVDMLRTAAREAAGRGAADAAATYLTRALREPPGPALQPDVLLELGRAETLGNGPSAVEHLRQAYETLTDPPRQAAAALLLARILVFAGRQGQATEFARRAAARLPAELTDERQGLLALERMSAYMHGLDRQPWRSPRDAVIDGDGSGARMLAAYLSWEAAQDGSERSGAVALARFAVADRVLLDAGEELLWYAAAIVLHLADEEVGELWGAAQTRADERGSLFSVLSTHMWRGFTQWDQGDLRGALKSLTTSVEQHRTWGLGPGASRGWDFLTGVLLDLGDIAGARACLERMRALAGDGEGALLIGETQARVLIAEGRHEEALTSLDAARQLRLSVVNHAWWPWAPLRVQALAGAGQRAEAESLAREQLALARRWGAPSMLGRSLRMLGELLGAHGVPELRQAVTLLAPGPARLEHARALYSLAVHAPAEEAESALRQAYPIAERCEAAGLVRSIGDLMGRRR</sequence>
<dbReference type="Gene3D" id="1.10.10.10">
    <property type="entry name" value="Winged helix-like DNA-binding domain superfamily/Winged helix DNA-binding domain"/>
    <property type="match status" value="1"/>
</dbReference>
<dbReference type="GO" id="GO:0006355">
    <property type="term" value="P:regulation of DNA-templated transcription"/>
    <property type="evidence" value="ECO:0007669"/>
    <property type="project" value="InterPro"/>
</dbReference>
<proteinExistence type="inferred from homology"/>
<comment type="similarity">
    <text evidence="1">Belongs to the AfsR/DnrI/RedD regulatory family.</text>
</comment>
<feature type="DNA-binding region" description="OmpR/PhoB-type" evidence="6">
    <location>
        <begin position="1"/>
        <end position="101"/>
    </location>
</feature>
<accession>A0A918FPR6</accession>
<feature type="region of interest" description="Disordered" evidence="7">
    <location>
        <begin position="251"/>
        <end position="290"/>
    </location>
</feature>
<dbReference type="InterPro" id="IPR001867">
    <property type="entry name" value="OmpR/PhoB-type_DNA-bd"/>
</dbReference>
<evidence type="ECO:0000256" key="1">
    <source>
        <dbReference type="ARBA" id="ARBA00005820"/>
    </source>
</evidence>
<evidence type="ECO:0000313" key="9">
    <source>
        <dbReference type="EMBL" id="GGR65960.1"/>
    </source>
</evidence>
<dbReference type="PROSITE" id="PS51755">
    <property type="entry name" value="OMPR_PHOB"/>
    <property type="match status" value="1"/>
</dbReference>
<keyword evidence="3" id="KW-0805">Transcription regulation</keyword>
<dbReference type="Pfam" id="PF03704">
    <property type="entry name" value="BTAD"/>
    <property type="match status" value="1"/>
</dbReference>
<reference evidence="9" key="2">
    <citation type="submission" date="2020-09" db="EMBL/GenBank/DDBJ databases">
        <authorList>
            <person name="Sun Q."/>
            <person name="Ohkuma M."/>
        </authorList>
    </citation>
    <scope>NUCLEOTIDE SEQUENCE</scope>
    <source>
        <strain evidence="9">JCM 4386</strain>
    </source>
</reference>
<name>A0A918FPR6_9ACTN</name>
<dbReference type="InterPro" id="IPR041664">
    <property type="entry name" value="AAA_16"/>
</dbReference>
<dbReference type="AlphaFoldDB" id="A0A918FPR6"/>
<evidence type="ECO:0000256" key="7">
    <source>
        <dbReference type="SAM" id="MobiDB-lite"/>
    </source>
</evidence>